<dbReference type="SUPFAM" id="SSF51182">
    <property type="entry name" value="RmlC-like cupins"/>
    <property type="match status" value="1"/>
</dbReference>
<dbReference type="Gene3D" id="2.60.120.10">
    <property type="entry name" value="Jelly Rolls"/>
    <property type="match status" value="1"/>
</dbReference>
<evidence type="ECO:0000313" key="3">
    <source>
        <dbReference type="Proteomes" id="UP000095552"/>
    </source>
</evidence>
<dbReference type="CDD" id="cd20292">
    <property type="entry name" value="cupin_QdtA-like"/>
    <property type="match status" value="1"/>
</dbReference>
<dbReference type="AlphaFoldDB" id="A0A1E5T2D1"/>
<name>A0A1E5T2D1_9BACT</name>
<dbReference type="InterPro" id="IPR014710">
    <property type="entry name" value="RmlC-like_jellyroll"/>
</dbReference>
<protein>
    <recommendedName>
        <fullName evidence="1">Sugar 3,4-ketoisomerase QdtA cupin domain-containing protein</fullName>
    </recommendedName>
</protein>
<proteinExistence type="predicted"/>
<dbReference type="InterPro" id="IPR008894">
    <property type="entry name" value="QdtA_cupin_dom"/>
</dbReference>
<evidence type="ECO:0000259" key="1">
    <source>
        <dbReference type="Pfam" id="PF05523"/>
    </source>
</evidence>
<gene>
    <name evidence="2" type="ORF">BFP71_10015</name>
</gene>
<comment type="caution">
    <text evidence="2">The sequence shown here is derived from an EMBL/GenBank/DDBJ whole genome shotgun (WGS) entry which is preliminary data.</text>
</comment>
<dbReference type="STRING" id="1563681.BFP71_10015"/>
<accession>A0A1E5T2D1</accession>
<dbReference type="Pfam" id="PF05523">
    <property type="entry name" value="FdtA"/>
    <property type="match status" value="1"/>
</dbReference>
<feature type="domain" description="Sugar 3,4-ketoisomerase QdtA cupin" evidence="1">
    <location>
        <begin position="4"/>
        <end position="127"/>
    </location>
</feature>
<keyword evidence="3" id="KW-1185">Reference proteome</keyword>
<dbReference type="EMBL" id="MDGQ01000005">
    <property type="protein sequence ID" value="OEK05535.1"/>
    <property type="molecule type" value="Genomic_DNA"/>
</dbReference>
<evidence type="ECO:0000313" key="2">
    <source>
        <dbReference type="EMBL" id="OEK05535.1"/>
    </source>
</evidence>
<organism evidence="2 3">
    <name type="scientific">Roseivirga misakiensis</name>
    <dbReference type="NCBI Taxonomy" id="1563681"/>
    <lineage>
        <taxon>Bacteria</taxon>
        <taxon>Pseudomonadati</taxon>
        <taxon>Bacteroidota</taxon>
        <taxon>Cytophagia</taxon>
        <taxon>Cytophagales</taxon>
        <taxon>Roseivirgaceae</taxon>
        <taxon>Roseivirga</taxon>
    </lineage>
</organism>
<dbReference type="Proteomes" id="UP000095552">
    <property type="component" value="Unassembled WGS sequence"/>
</dbReference>
<reference evidence="2 3" key="1">
    <citation type="submission" date="2016-08" db="EMBL/GenBank/DDBJ databases">
        <title>Draft genome of Fabibacter sp. strain SK-8.</title>
        <authorList>
            <person name="Wong S.-K."/>
            <person name="Hamasaki K."/>
            <person name="Yoshizawa S."/>
        </authorList>
    </citation>
    <scope>NUCLEOTIDE SEQUENCE [LARGE SCALE GENOMIC DNA]</scope>
    <source>
        <strain evidence="2 3">SK-8</strain>
    </source>
</reference>
<dbReference type="RefSeq" id="WP_069837037.1">
    <property type="nucleotide sequence ID" value="NZ_MDGQ01000005.1"/>
</dbReference>
<sequence>MKKPELYDFNNIAAARGNLSFLEELKDVPFEVKRVYWLTDVPEQQVRGDHAHKVGEQVIVCIQGVIEVVLESKNGEVFTCTLDQPNKGLYIPPMWWGKMLFKNRAMLLGLASDEFSEEDYIRKREDF</sequence>
<dbReference type="InterPro" id="IPR011051">
    <property type="entry name" value="RmlC_Cupin_sf"/>
</dbReference>